<feature type="non-terminal residue" evidence="2">
    <location>
        <position position="1"/>
    </location>
</feature>
<feature type="domain" description="7TM GPCR serpentine receptor class x (Srx)" evidence="1">
    <location>
        <begin position="3"/>
        <end position="74"/>
    </location>
</feature>
<dbReference type="PANTHER" id="PTHR23017:SF44">
    <property type="entry name" value="G-PROTEIN COUPLED RECEPTORS FAMILY 1 PROFILE DOMAIN-CONTAINING PROTEIN"/>
    <property type="match status" value="1"/>
</dbReference>
<name>A0AAV5T0R1_9BILA</name>
<keyword evidence="3" id="KW-1185">Reference proteome</keyword>
<organism evidence="2 3">
    <name type="scientific">Pristionchus entomophagus</name>
    <dbReference type="NCBI Taxonomy" id="358040"/>
    <lineage>
        <taxon>Eukaryota</taxon>
        <taxon>Metazoa</taxon>
        <taxon>Ecdysozoa</taxon>
        <taxon>Nematoda</taxon>
        <taxon>Chromadorea</taxon>
        <taxon>Rhabditida</taxon>
        <taxon>Rhabditina</taxon>
        <taxon>Diplogasteromorpha</taxon>
        <taxon>Diplogasteroidea</taxon>
        <taxon>Neodiplogasteridae</taxon>
        <taxon>Pristionchus</taxon>
    </lineage>
</organism>
<dbReference type="InterPro" id="IPR019430">
    <property type="entry name" value="7TM_GPCR_serpentine_rcpt_Srx"/>
</dbReference>
<proteinExistence type="predicted"/>
<evidence type="ECO:0000259" key="1">
    <source>
        <dbReference type="Pfam" id="PF10328"/>
    </source>
</evidence>
<feature type="non-terminal residue" evidence="2">
    <location>
        <position position="75"/>
    </location>
</feature>
<reference evidence="2" key="1">
    <citation type="submission" date="2023-10" db="EMBL/GenBank/DDBJ databases">
        <title>Genome assembly of Pristionchus species.</title>
        <authorList>
            <person name="Yoshida K."/>
            <person name="Sommer R.J."/>
        </authorList>
    </citation>
    <scope>NUCLEOTIDE SEQUENCE</scope>
    <source>
        <strain evidence="2">RS0144</strain>
    </source>
</reference>
<dbReference type="AlphaFoldDB" id="A0AAV5T0R1"/>
<accession>A0AAV5T0R1</accession>
<evidence type="ECO:0000313" key="3">
    <source>
        <dbReference type="Proteomes" id="UP001432027"/>
    </source>
</evidence>
<gene>
    <name evidence="2" type="ORF">PENTCL1PPCAC_10302</name>
</gene>
<dbReference type="Pfam" id="PF10328">
    <property type="entry name" value="7TM_GPCR_Srx"/>
    <property type="match status" value="1"/>
</dbReference>
<dbReference type="Proteomes" id="UP001432027">
    <property type="component" value="Unassembled WGS sequence"/>
</dbReference>
<sequence length="75" mass="8981">FQIVFWLMALSINFYEYGYIDCHFYLPIGTWNFDFKGGDDCKDVEWYLNYCRNMVLTACIAIIDIVTLVKFHLYS</sequence>
<dbReference type="EMBL" id="BTSX01000003">
    <property type="protein sequence ID" value="GMS88127.1"/>
    <property type="molecule type" value="Genomic_DNA"/>
</dbReference>
<protein>
    <recommendedName>
        <fullName evidence="1">7TM GPCR serpentine receptor class x (Srx) domain-containing protein</fullName>
    </recommendedName>
</protein>
<evidence type="ECO:0000313" key="2">
    <source>
        <dbReference type="EMBL" id="GMS88127.1"/>
    </source>
</evidence>
<dbReference type="PANTHER" id="PTHR23017">
    <property type="entry name" value="SERPENTINE RECEPTOR, CLASS X"/>
    <property type="match status" value="1"/>
</dbReference>
<comment type="caution">
    <text evidence="2">The sequence shown here is derived from an EMBL/GenBank/DDBJ whole genome shotgun (WGS) entry which is preliminary data.</text>
</comment>